<comment type="caution">
    <text evidence="8">The sequence shown here is derived from an EMBL/GenBank/DDBJ whole genome shotgun (WGS) entry which is preliminary data.</text>
</comment>
<protein>
    <recommendedName>
        <fullName evidence="7">Protein kinase domain-containing protein</fullName>
    </recommendedName>
</protein>
<keyword evidence="3" id="KW-0808">Transferase</keyword>
<keyword evidence="5" id="KW-0418">Kinase</keyword>
<keyword evidence="6" id="KW-0067">ATP-binding</keyword>
<dbReference type="InterPro" id="IPR020635">
    <property type="entry name" value="Tyr_kinase_cat_dom"/>
</dbReference>
<keyword evidence="9" id="KW-1185">Reference proteome</keyword>
<dbReference type="EMBL" id="JBJQOH010000003">
    <property type="protein sequence ID" value="KAL3694525.1"/>
    <property type="molecule type" value="Genomic_DNA"/>
</dbReference>
<dbReference type="PROSITE" id="PS50011">
    <property type="entry name" value="PROTEIN_KINASE_DOM"/>
    <property type="match status" value="1"/>
</dbReference>
<dbReference type="GO" id="GO:0004674">
    <property type="term" value="F:protein serine/threonine kinase activity"/>
    <property type="evidence" value="ECO:0007669"/>
    <property type="project" value="UniProtKB-KW"/>
</dbReference>
<evidence type="ECO:0000256" key="3">
    <source>
        <dbReference type="ARBA" id="ARBA00022679"/>
    </source>
</evidence>
<dbReference type="Gene3D" id="1.10.510.10">
    <property type="entry name" value="Transferase(Phosphotransferase) domain 1"/>
    <property type="match status" value="1"/>
</dbReference>
<reference evidence="8 9" key="1">
    <citation type="submission" date="2024-09" db="EMBL/GenBank/DDBJ databases">
        <title>Chromosome-scale assembly of Riccia sorocarpa.</title>
        <authorList>
            <person name="Paukszto L."/>
        </authorList>
    </citation>
    <scope>NUCLEOTIDE SEQUENCE [LARGE SCALE GENOMIC DNA]</scope>
    <source>
        <strain evidence="8">LP-2024</strain>
        <tissue evidence="8">Aerial parts of the thallus</tissue>
    </source>
</reference>
<proteinExistence type="inferred from homology"/>
<dbReference type="PANTHER" id="PTHR48016:SF29">
    <property type="entry name" value="MITOGEN-ACTIVATED PROTEIN KINASE KINASE KINASE 1-RELATED"/>
    <property type="match status" value="1"/>
</dbReference>
<evidence type="ECO:0000256" key="2">
    <source>
        <dbReference type="ARBA" id="ARBA00022527"/>
    </source>
</evidence>
<dbReference type="Proteomes" id="UP001633002">
    <property type="component" value="Unassembled WGS sequence"/>
</dbReference>
<evidence type="ECO:0000256" key="4">
    <source>
        <dbReference type="ARBA" id="ARBA00022741"/>
    </source>
</evidence>
<dbReference type="SUPFAM" id="SSF56112">
    <property type="entry name" value="Protein kinase-like (PK-like)"/>
    <property type="match status" value="1"/>
</dbReference>
<evidence type="ECO:0000313" key="9">
    <source>
        <dbReference type="Proteomes" id="UP001633002"/>
    </source>
</evidence>
<dbReference type="InterPro" id="IPR011009">
    <property type="entry name" value="Kinase-like_dom_sf"/>
</dbReference>
<dbReference type="InterPro" id="IPR000719">
    <property type="entry name" value="Prot_kinase_dom"/>
</dbReference>
<dbReference type="AlphaFoldDB" id="A0ABD3HW83"/>
<keyword evidence="4" id="KW-0547">Nucleotide-binding</keyword>
<organism evidence="8 9">
    <name type="scientific">Riccia sorocarpa</name>
    <dbReference type="NCBI Taxonomy" id="122646"/>
    <lineage>
        <taxon>Eukaryota</taxon>
        <taxon>Viridiplantae</taxon>
        <taxon>Streptophyta</taxon>
        <taxon>Embryophyta</taxon>
        <taxon>Marchantiophyta</taxon>
        <taxon>Marchantiopsida</taxon>
        <taxon>Marchantiidae</taxon>
        <taxon>Marchantiales</taxon>
        <taxon>Ricciaceae</taxon>
        <taxon>Riccia</taxon>
    </lineage>
</organism>
<dbReference type="PROSITE" id="PS00109">
    <property type="entry name" value="PROTEIN_KINASE_TYR"/>
    <property type="match status" value="1"/>
</dbReference>
<feature type="domain" description="Protein kinase" evidence="7">
    <location>
        <begin position="4"/>
        <end position="289"/>
    </location>
</feature>
<keyword evidence="2" id="KW-0723">Serine/threonine-protein kinase</keyword>
<evidence type="ECO:0000256" key="1">
    <source>
        <dbReference type="ARBA" id="ARBA00006529"/>
    </source>
</evidence>
<dbReference type="InterPro" id="IPR008266">
    <property type="entry name" value="Tyr_kinase_AS"/>
</dbReference>
<comment type="similarity">
    <text evidence="1">Belongs to the protein kinase superfamily. STE Ser/Thr protein kinase family. MAP kinase kinase kinase subfamily.</text>
</comment>
<accession>A0ABD3HW83</accession>
<sequence>MEEERISVSLGKGRKLILVNNPLDMPDVTVGPKIRETENMYKALTSYRELLAMKEVIWTGNEADTKLAEELRKEINLLRRAASHVNIVQYRYIQELRMRLYMEFVSHDTLETIYHGFKLSETQVGLYTRDILSGIGYLHKNNIVHRDVRCANVLVTHKGVCKLFNFGKAKELKNRMAEIKSFTPNMPSVYWMAPEIAAKSQPYQKPVDIWSLGCTVLEMLTRRKPFECDLEEGSSLEEVEVLERLKNHQLPHVPHDKLSTTASEFLKKCLQLEPKNRFTAEDLLGDPFVNPGSSVQFKAPHHKSLSPTYTPKSPLSTLGEFDNQEEEVVDSSEKEIQEECLSLSVEDICGRLSELLESEMEDLSAIMISNAWLKKWQADDDQVYRKLMDAGYAQTFETDTYSCFEGVLSASEEQCINCMPNYAPANEHLNDVAVQECSQDLEGAVIESIESTQPVDHVEVTGTHDQKNLEDLTAALTAVSVEDSKVSGAPSCRGPEHCPPIPLTAIGSASASSTSIRRRKARADMRLEDGKKEYRAHLELSCCFRDKQVCITISSLKGEIFNFPPGAALTETRLSVAAAVDGEMITLVPVDLTNGAERVCSVGVAQRNCDHKKGKNPWYAVFAPQVQTSFGGASLGSIGTKQEKKASIPYSKRDDPLKLVTLSIGDSSGCGHISPSRSVLVLKRHPINTVLAGKDNDLTCIDSHAELTPPGPVTLECNNIYDYVGDTNLETSVEITCCIKMEAAIFPDMHQRVTQEGVISAKRQSMPSVSICEERGTGHATFKGVLPQE</sequence>
<gene>
    <name evidence="8" type="ORF">R1sor_008176</name>
</gene>
<dbReference type="Pfam" id="PF00069">
    <property type="entry name" value="Pkinase"/>
    <property type="match status" value="1"/>
</dbReference>
<evidence type="ECO:0000256" key="6">
    <source>
        <dbReference type="ARBA" id="ARBA00022840"/>
    </source>
</evidence>
<dbReference type="PANTHER" id="PTHR48016">
    <property type="entry name" value="MAP KINASE KINASE KINASE SSK2-RELATED-RELATED"/>
    <property type="match status" value="1"/>
</dbReference>
<evidence type="ECO:0000313" key="8">
    <source>
        <dbReference type="EMBL" id="KAL3694525.1"/>
    </source>
</evidence>
<dbReference type="SMART" id="SM00219">
    <property type="entry name" value="TyrKc"/>
    <property type="match status" value="1"/>
</dbReference>
<evidence type="ECO:0000259" key="7">
    <source>
        <dbReference type="PROSITE" id="PS50011"/>
    </source>
</evidence>
<dbReference type="GO" id="GO:0005524">
    <property type="term" value="F:ATP binding"/>
    <property type="evidence" value="ECO:0007669"/>
    <property type="project" value="UniProtKB-KW"/>
</dbReference>
<name>A0ABD3HW83_9MARC</name>
<evidence type="ECO:0000256" key="5">
    <source>
        <dbReference type="ARBA" id="ARBA00022777"/>
    </source>
</evidence>
<dbReference type="InterPro" id="IPR050538">
    <property type="entry name" value="MAP_kinase_kinase_kinase"/>
</dbReference>